<organism evidence="2 3">
    <name type="scientific">Vibrio cholerae</name>
    <dbReference type="NCBI Taxonomy" id="666"/>
    <lineage>
        <taxon>Bacteria</taxon>
        <taxon>Pseudomonadati</taxon>
        <taxon>Pseudomonadota</taxon>
        <taxon>Gammaproteobacteria</taxon>
        <taxon>Vibrionales</taxon>
        <taxon>Vibrionaceae</taxon>
        <taxon>Vibrio</taxon>
    </lineage>
</organism>
<keyword evidence="1" id="KW-0732">Signal</keyword>
<feature type="chain" id="PRO_5032391249" evidence="1">
    <location>
        <begin position="31"/>
        <end position="280"/>
    </location>
</feature>
<dbReference type="RefSeq" id="WP_029627734.1">
    <property type="nucleotide sequence ID" value="NZ_JACWKT010000018.1"/>
</dbReference>
<gene>
    <name evidence="2" type="ORF">FXE67_07100</name>
</gene>
<feature type="signal peptide" evidence="1">
    <location>
        <begin position="1"/>
        <end position="30"/>
    </location>
</feature>
<evidence type="ECO:0000256" key="1">
    <source>
        <dbReference type="SAM" id="SignalP"/>
    </source>
</evidence>
<evidence type="ECO:0000313" key="2">
    <source>
        <dbReference type="EMBL" id="TXY91753.1"/>
    </source>
</evidence>
<dbReference type="Proteomes" id="UP000323583">
    <property type="component" value="Unassembled WGS sequence"/>
</dbReference>
<protein>
    <submittedName>
        <fullName evidence="2">DUF2861 family protein</fullName>
    </submittedName>
</protein>
<reference evidence="2 3" key="1">
    <citation type="submission" date="2019-06" db="EMBL/GenBank/DDBJ databases">
        <title>Vibrio cholerae phylogeny based on whole-genome sequencing reveals genetic diversity and population strucutre.</title>
        <authorList>
            <person name="Zhiqiu Y."/>
            <person name="Bin L."/>
            <person name="Lingyan J."/>
        </authorList>
    </citation>
    <scope>NUCLEOTIDE SEQUENCE [LARGE SCALE GENOMIC DNA]</scope>
    <source>
        <strain evidence="2 3">N2768</strain>
    </source>
</reference>
<sequence>MICASFRNHVARLGMLSALVSVLISGAAIAETPPSPTHAWFRTTPLQSSYQLLVDGHPTQAWHELIHTLSTTPVAEPFWQPIKEAILSQTQCGQALPSASLNDLAIAVTFIHKFNQTFQGYQVRLSAENLSQPLAVRLASSQGATLLAAELAPADYVEVESRDLLSPYAAGVYWLTLDEQRMALLISAPSSTPWIEQSSAADLTIRFPATPSGCASSLARWQFFDQNFTLLHSQTVNRDQPPAPPTAPSQARWRSLSVIQSEYQGTIRVEQMQRLTIPID</sequence>
<dbReference type="AlphaFoldDB" id="A0A8B5ZJK7"/>
<dbReference type="InterPro" id="IPR021290">
    <property type="entry name" value="DUF2861"/>
</dbReference>
<dbReference type="EMBL" id="VSGZ01000035">
    <property type="protein sequence ID" value="TXY91753.1"/>
    <property type="molecule type" value="Genomic_DNA"/>
</dbReference>
<proteinExistence type="predicted"/>
<accession>A0A8B5ZJK7</accession>
<evidence type="ECO:0000313" key="3">
    <source>
        <dbReference type="Proteomes" id="UP000323583"/>
    </source>
</evidence>
<dbReference type="Pfam" id="PF11060">
    <property type="entry name" value="DUF2861"/>
    <property type="match status" value="1"/>
</dbReference>
<comment type="caution">
    <text evidence="2">The sequence shown here is derived from an EMBL/GenBank/DDBJ whole genome shotgun (WGS) entry which is preliminary data.</text>
</comment>
<name>A0A8B5ZJK7_VIBCL</name>